<keyword evidence="2" id="KW-0472">Membrane</keyword>
<gene>
    <name evidence="3" type="ORF">LY89DRAFT_712907</name>
</gene>
<reference evidence="3 4" key="1">
    <citation type="submission" date="2015-10" db="EMBL/GenBank/DDBJ databases">
        <title>Full genome of DAOMC 229536 Phialocephala scopiformis, a fungal endophyte of spruce producing the potent anti-insectan compound rugulosin.</title>
        <authorList>
            <consortium name="DOE Joint Genome Institute"/>
            <person name="Walker A.K."/>
            <person name="Frasz S.L."/>
            <person name="Seifert K.A."/>
            <person name="Miller J.D."/>
            <person name="Mondo S.J."/>
            <person name="Labutti K."/>
            <person name="Lipzen A."/>
            <person name="Dockter R."/>
            <person name="Kennedy M."/>
            <person name="Grigoriev I.V."/>
            <person name="Spatafora J.W."/>
        </authorList>
    </citation>
    <scope>NUCLEOTIDE SEQUENCE [LARGE SCALE GENOMIC DNA]</scope>
    <source>
        <strain evidence="3 4">CBS 120377</strain>
    </source>
</reference>
<dbReference type="GO" id="GO:0031505">
    <property type="term" value="P:fungal-type cell wall organization"/>
    <property type="evidence" value="ECO:0007669"/>
    <property type="project" value="TreeGrafter"/>
</dbReference>
<feature type="transmembrane region" description="Helical" evidence="2">
    <location>
        <begin position="292"/>
        <end position="317"/>
    </location>
</feature>
<feature type="transmembrane region" description="Helical" evidence="2">
    <location>
        <begin position="376"/>
        <end position="397"/>
    </location>
</feature>
<dbReference type="GO" id="GO:0051285">
    <property type="term" value="C:cell cortex of cell tip"/>
    <property type="evidence" value="ECO:0007669"/>
    <property type="project" value="TreeGrafter"/>
</dbReference>
<evidence type="ECO:0000256" key="2">
    <source>
        <dbReference type="SAM" id="Phobius"/>
    </source>
</evidence>
<keyword evidence="2" id="KW-0812">Transmembrane</keyword>
<accession>A0A194XUY9</accession>
<dbReference type="InParanoid" id="A0A194XUY9"/>
<dbReference type="Proteomes" id="UP000070700">
    <property type="component" value="Unassembled WGS sequence"/>
</dbReference>
<proteinExistence type="predicted"/>
<dbReference type="PANTHER" id="PTHR28019">
    <property type="entry name" value="CELL MEMBRANE PROTEIN YLR413W-RELATED"/>
    <property type="match status" value="1"/>
</dbReference>
<dbReference type="RefSeq" id="XP_018078306.1">
    <property type="nucleotide sequence ID" value="XM_018218010.1"/>
</dbReference>
<dbReference type="InterPro" id="IPR052413">
    <property type="entry name" value="SUR7_domain"/>
</dbReference>
<dbReference type="GO" id="GO:0005886">
    <property type="term" value="C:plasma membrane"/>
    <property type="evidence" value="ECO:0007669"/>
    <property type="project" value="TreeGrafter"/>
</dbReference>
<evidence type="ECO:0000313" key="4">
    <source>
        <dbReference type="Proteomes" id="UP000070700"/>
    </source>
</evidence>
<keyword evidence="4" id="KW-1185">Reference proteome</keyword>
<sequence length="461" mass="48227">MSSPMRFRTSALFPFVTSIIAFALVLVLVISGTNPGSVPDAYLISFNTTSLGSNLIELNPIDPVASATPTANAARDVRTKLLSMIVRRSIIKDGPDSSSINTNSSITGSTNSNSSISSSSASNSSLSAAPSLNISSSAVSNSSSTSSAAPTLTIPQAAVVNPAAIPISLVGVAFQLILNTLASGMGQTFESLISTVITTQKQSFGVSQFYTIHVSGICQGSVFNANATNLTTPLNLTHCISYADAGSFVSNLTSNVSDSALVAATNVTVPALSKVPSIGKSTKSLIDLASGIVLFVFIVGLIGNGLSILLSVAAFVLPNNGKIHAAGAGITTFSTQLLQAAALTSTTIAVGLSSSINNFSDVLGLSATVGGKFLALIWFGYITAQMANGYWVATWFVKFRTTAYKARQRTPQQMQAGYKGIKKEVLSDLRLEKVDYEDTEVLTSTKGQIEIQHWQDNYRMM</sequence>
<evidence type="ECO:0000256" key="1">
    <source>
        <dbReference type="SAM" id="MobiDB-lite"/>
    </source>
</evidence>
<name>A0A194XUY9_MOLSC</name>
<dbReference type="PANTHER" id="PTHR28019:SF7">
    <property type="entry name" value="SUR7 PROTEIN"/>
    <property type="match status" value="1"/>
</dbReference>
<dbReference type="AlphaFoldDB" id="A0A194XUY9"/>
<dbReference type="KEGG" id="psco:LY89DRAFT_712907"/>
<dbReference type="GeneID" id="28827736"/>
<dbReference type="EMBL" id="KQ947404">
    <property type="protein sequence ID" value="KUJ23951.1"/>
    <property type="molecule type" value="Genomic_DNA"/>
</dbReference>
<keyword evidence="2" id="KW-1133">Transmembrane helix</keyword>
<evidence type="ECO:0000313" key="3">
    <source>
        <dbReference type="EMBL" id="KUJ23951.1"/>
    </source>
</evidence>
<feature type="region of interest" description="Disordered" evidence="1">
    <location>
        <begin position="101"/>
        <end position="120"/>
    </location>
</feature>
<organism evidence="3 4">
    <name type="scientific">Mollisia scopiformis</name>
    <name type="common">Conifer needle endophyte fungus</name>
    <name type="synonym">Phialocephala scopiformis</name>
    <dbReference type="NCBI Taxonomy" id="149040"/>
    <lineage>
        <taxon>Eukaryota</taxon>
        <taxon>Fungi</taxon>
        <taxon>Dikarya</taxon>
        <taxon>Ascomycota</taxon>
        <taxon>Pezizomycotina</taxon>
        <taxon>Leotiomycetes</taxon>
        <taxon>Helotiales</taxon>
        <taxon>Mollisiaceae</taxon>
        <taxon>Mollisia</taxon>
    </lineage>
</organism>
<protein>
    <submittedName>
        <fullName evidence="3">Uncharacterized protein</fullName>
    </submittedName>
</protein>
<dbReference type="OrthoDB" id="4159154at2759"/>